<feature type="transmembrane region" description="Helical" evidence="1">
    <location>
        <begin position="38"/>
        <end position="58"/>
    </location>
</feature>
<reference evidence="2 3" key="1">
    <citation type="submission" date="2014-03" db="EMBL/GenBank/DDBJ databases">
        <title>Genome sequence of Clostridium litorale W6, DSM 5388.</title>
        <authorList>
            <person name="Poehlein A."/>
            <person name="Jagirdar A."/>
            <person name="Khonsari B."/>
            <person name="Chibani C.M."/>
            <person name="Gutierrez Gutierrez D.A."/>
            <person name="Davydova E."/>
            <person name="Alghaithi H.S."/>
            <person name="Nair K.P."/>
            <person name="Dhamotharan K."/>
            <person name="Chandran L."/>
            <person name="G W."/>
            <person name="Daniel R."/>
        </authorList>
    </citation>
    <scope>NUCLEOTIDE SEQUENCE [LARGE SCALE GENOMIC DNA]</scope>
    <source>
        <strain evidence="2 3">W6</strain>
    </source>
</reference>
<keyword evidence="1" id="KW-1133">Transmembrane helix</keyword>
<feature type="transmembrane region" description="Helical" evidence="1">
    <location>
        <begin position="115"/>
        <end position="133"/>
    </location>
</feature>
<dbReference type="AlphaFoldDB" id="A0A069REX8"/>
<protein>
    <submittedName>
        <fullName evidence="2">Uncharacterized protein</fullName>
    </submittedName>
</protein>
<comment type="caution">
    <text evidence="2">The sequence shown here is derived from an EMBL/GenBank/DDBJ whole genome shotgun (WGS) entry which is preliminary data.</text>
</comment>
<accession>A0A069REX8</accession>
<evidence type="ECO:0000313" key="3">
    <source>
        <dbReference type="Proteomes" id="UP000027946"/>
    </source>
</evidence>
<dbReference type="Proteomes" id="UP000027946">
    <property type="component" value="Unassembled WGS sequence"/>
</dbReference>
<feature type="transmembrane region" description="Helical" evidence="1">
    <location>
        <begin position="139"/>
        <end position="159"/>
    </location>
</feature>
<dbReference type="RefSeq" id="WP_038263941.1">
    <property type="nucleotide sequence ID" value="NZ_FSRH01000006.1"/>
</dbReference>
<dbReference type="EMBL" id="JJMM01000010">
    <property type="protein sequence ID" value="KDR95584.1"/>
    <property type="molecule type" value="Genomic_DNA"/>
</dbReference>
<keyword evidence="3" id="KW-1185">Reference proteome</keyword>
<dbReference type="OrthoDB" id="9808690at2"/>
<name>A0A069REX8_PEPLI</name>
<keyword evidence="1" id="KW-0812">Transmembrane</keyword>
<feature type="transmembrane region" description="Helical" evidence="1">
    <location>
        <begin position="70"/>
        <end position="86"/>
    </location>
</feature>
<gene>
    <name evidence="2" type="ORF">CLIT_10c03110</name>
</gene>
<sequence>MGRIGLILLVIWILGAYIKAPEILGLSKENPKVKTARCIQILFLIVILGRELSPVLGLDELFSNEINDKIIIGINAIVIMYFGNLLPKIQIYKNMETTNPWAIGDEKVWRKATKIFAYLSFLIAISMFVLSFYFDSAIVVQICQFIWFAIPLLYLLIHYNKKFKGIKTR</sequence>
<keyword evidence="1" id="KW-0472">Membrane</keyword>
<evidence type="ECO:0000256" key="1">
    <source>
        <dbReference type="SAM" id="Phobius"/>
    </source>
</evidence>
<feature type="transmembrane region" description="Helical" evidence="1">
    <location>
        <begin position="6"/>
        <end position="26"/>
    </location>
</feature>
<organism evidence="2 3">
    <name type="scientific">Peptoclostridium litorale DSM 5388</name>
    <dbReference type="NCBI Taxonomy" id="1121324"/>
    <lineage>
        <taxon>Bacteria</taxon>
        <taxon>Bacillati</taxon>
        <taxon>Bacillota</taxon>
        <taxon>Clostridia</taxon>
        <taxon>Peptostreptococcales</taxon>
        <taxon>Peptoclostridiaceae</taxon>
        <taxon>Peptoclostridium</taxon>
    </lineage>
</organism>
<evidence type="ECO:0000313" key="2">
    <source>
        <dbReference type="EMBL" id="KDR95584.1"/>
    </source>
</evidence>
<dbReference type="STRING" id="1121324.CLIT_10c03110"/>
<proteinExistence type="predicted"/>